<keyword evidence="4" id="KW-1185">Reference proteome</keyword>
<dbReference type="PROSITE" id="PS51782">
    <property type="entry name" value="LYSM"/>
    <property type="match status" value="1"/>
</dbReference>
<proteinExistence type="predicted"/>
<name>A0A3S3PLN5_9ACAR</name>
<protein>
    <submittedName>
        <fullName evidence="2">LysM and hypothetical peptidoglycan-binding domain-containing protein 2-like protein</fullName>
    </submittedName>
</protein>
<evidence type="ECO:0000313" key="2">
    <source>
        <dbReference type="EMBL" id="RWS12256.1"/>
    </source>
</evidence>
<dbReference type="Proteomes" id="UP000285301">
    <property type="component" value="Unassembled WGS sequence"/>
</dbReference>
<reference evidence="2 4" key="1">
    <citation type="journal article" date="2018" name="Gigascience">
        <title>Genomes of trombidid mites reveal novel predicted allergens and laterally-transferred genes associated with secondary metabolism.</title>
        <authorList>
            <person name="Dong X."/>
            <person name="Chaisiri K."/>
            <person name="Xia D."/>
            <person name="Armstrong S.D."/>
            <person name="Fang Y."/>
            <person name="Donnelly M.J."/>
            <person name="Kadowaki T."/>
            <person name="McGarry J.W."/>
            <person name="Darby A.C."/>
            <person name="Makepeace B.L."/>
        </authorList>
    </citation>
    <scope>NUCLEOTIDE SEQUENCE [LARGE SCALE GENOMIC DNA]</scope>
    <source>
        <strain evidence="2">UoL-WK</strain>
    </source>
</reference>
<dbReference type="CDD" id="cd00118">
    <property type="entry name" value="LysM"/>
    <property type="match status" value="1"/>
</dbReference>
<accession>A0A3S3PLN5</accession>
<evidence type="ECO:0000259" key="1">
    <source>
        <dbReference type="PROSITE" id="PS51782"/>
    </source>
</evidence>
<evidence type="ECO:0000313" key="4">
    <source>
        <dbReference type="Proteomes" id="UP000285301"/>
    </source>
</evidence>
<organism evidence="2 4">
    <name type="scientific">Dinothrombium tinctorium</name>
    <dbReference type="NCBI Taxonomy" id="1965070"/>
    <lineage>
        <taxon>Eukaryota</taxon>
        <taxon>Metazoa</taxon>
        <taxon>Ecdysozoa</taxon>
        <taxon>Arthropoda</taxon>
        <taxon>Chelicerata</taxon>
        <taxon>Arachnida</taxon>
        <taxon>Acari</taxon>
        <taxon>Acariformes</taxon>
        <taxon>Trombidiformes</taxon>
        <taxon>Prostigmata</taxon>
        <taxon>Anystina</taxon>
        <taxon>Parasitengona</taxon>
        <taxon>Trombidioidea</taxon>
        <taxon>Trombidiidae</taxon>
        <taxon>Dinothrombium</taxon>
    </lineage>
</organism>
<evidence type="ECO:0000313" key="3">
    <source>
        <dbReference type="EMBL" id="RWS12636.1"/>
    </source>
</evidence>
<dbReference type="InterPro" id="IPR036779">
    <property type="entry name" value="LysM_dom_sf"/>
</dbReference>
<dbReference type="AlphaFoldDB" id="A0A3S3PLN5"/>
<feature type="domain" description="LysM" evidence="1">
    <location>
        <begin position="41"/>
        <end position="85"/>
    </location>
</feature>
<dbReference type="SMART" id="SM00257">
    <property type="entry name" value="LysM"/>
    <property type="match status" value="1"/>
</dbReference>
<sequence length="267" mass="30197">MAERVFDCEANETKLLSNFVRKQTKYGATAKHTTCTKEKLIAHPVESTDTLAGLALRYGVSIEKIKRVNNLWTSDSLYLRPVLHIPVPSDLVVETQETSGGHNKHFGCSNVIVANRKENASSESNRIEDSECPKVNCFKHNFKLGQQTKVLASSKLENGVDGSEWNERDDESVADFLIRIDSHIAKSKDHINTIVQQKSKLTNTYSDDDLFKLRGKHSNCYNTRNNSVSSTSLNEYMSDVPKVMTQSRKVKSSLKRLEKKQDELFEL</sequence>
<dbReference type="EMBL" id="NCKU01001376">
    <property type="protein sequence ID" value="RWS12256.1"/>
    <property type="molecule type" value="Genomic_DNA"/>
</dbReference>
<gene>
    <name evidence="2" type="ORF">B4U79_10578</name>
    <name evidence="3" type="ORF">B4U79_17998</name>
</gene>
<reference evidence="2" key="2">
    <citation type="submission" date="2018-11" db="EMBL/GenBank/DDBJ databases">
        <title>Trombidioid mite genomics.</title>
        <authorList>
            <person name="Dong X."/>
        </authorList>
    </citation>
    <scope>NUCLEOTIDE SEQUENCE</scope>
    <source>
        <strain evidence="2">UoL-WK</strain>
    </source>
</reference>
<dbReference type="PANTHER" id="PTHR20932">
    <property type="entry name" value="LYSM AND PUTATIVE PEPTIDOGLYCAN-BINDING DOMAIN-CONTAINING PROTEIN"/>
    <property type="match status" value="1"/>
</dbReference>
<comment type="caution">
    <text evidence="2">The sequence shown here is derived from an EMBL/GenBank/DDBJ whole genome shotgun (WGS) entry which is preliminary data.</text>
</comment>
<dbReference type="InterPro" id="IPR018392">
    <property type="entry name" value="LysM"/>
</dbReference>
<dbReference type="OrthoDB" id="2107166at2759"/>
<dbReference type="Gene3D" id="3.10.350.10">
    <property type="entry name" value="LysM domain"/>
    <property type="match status" value="1"/>
</dbReference>
<dbReference type="InterPro" id="IPR045030">
    <property type="entry name" value="LYSM1-4"/>
</dbReference>
<dbReference type="Pfam" id="PF01476">
    <property type="entry name" value="LysM"/>
    <property type="match status" value="1"/>
</dbReference>
<dbReference type="SUPFAM" id="SSF54106">
    <property type="entry name" value="LysM domain"/>
    <property type="match status" value="1"/>
</dbReference>
<dbReference type="EMBL" id="NCKU01001242">
    <property type="protein sequence ID" value="RWS12636.1"/>
    <property type="molecule type" value="Genomic_DNA"/>
</dbReference>
<dbReference type="PANTHER" id="PTHR20932:SF8">
    <property type="entry name" value="LD22649P"/>
    <property type="match status" value="1"/>
</dbReference>